<sequence length="214" mass="24217">MKQKILLFICLFTSVFAFSQFDSAKQVFESQNLKEEITTHKIVAILPFKATISFKRLPKNYNEATNKEDEKNLGANMQSGLYTYLLRKSSDYSVTVQDIDRTNALLKKNDIIEKLDELTSDELAKILGVDAVIKCSYAYEKTGSEGGAIVKSLLIGFGTGKVATGELTMQINNGKDGELLWRFYKQMNEDVMSSPSAMMERMMRKVGRNFPYQI</sequence>
<dbReference type="STRING" id="229203.SAMN05444338_10637"/>
<protein>
    <recommendedName>
        <fullName evidence="4">DUF4410 domain-containing protein</fullName>
    </recommendedName>
</protein>
<proteinExistence type="predicted"/>
<dbReference type="AlphaFoldDB" id="A0A1H2XYE3"/>
<evidence type="ECO:0000313" key="3">
    <source>
        <dbReference type="Proteomes" id="UP000198569"/>
    </source>
</evidence>
<reference evidence="3" key="1">
    <citation type="submission" date="2016-10" db="EMBL/GenBank/DDBJ databases">
        <authorList>
            <person name="Varghese N."/>
            <person name="Submissions S."/>
        </authorList>
    </citation>
    <scope>NUCLEOTIDE SEQUENCE [LARGE SCALE GENOMIC DNA]</scope>
    <source>
        <strain evidence="3">DSM 15718</strain>
    </source>
</reference>
<dbReference type="OrthoDB" id="669636at2"/>
<dbReference type="EMBL" id="FNMV01000006">
    <property type="protein sequence ID" value="SDW97339.1"/>
    <property type="molecule type" value="Genomic_DNA"/>
</dbReference>
<dbReference type="Proteomes" id="UP000198569">
    <property type="component" value="Unassembled WGS sequence"/>
</dbReference>
<evidence type="ECO:0008006" key="4">
    <source>
        <dbReference type="Google" id="ProtNLM"/>
    </source>
</evidence>
<evidence type="ECO:0000256" key="1">
    <source>
        <dbReference type="SAM" id="SignalP"/>
    </source>
</evidence>
<name>A0A1H2XYE3_9FLAO</name>
<accession>A0A1H2XYE3</accession>
<keyword evidence="3" id="KW-1185">Reference proteome</keyword>
<dbReference type="Gene3D" id="3.40.50.10610">
    <property type="entry name" value="ABC-type transport auxiliary lipoprotein component"/>
    <property type="match status" value="1"/>
</dbReference>
<feature type="signal peptide" evidence="1">
    <location>
        <begin position="1"/>
        <end position="19"/>
    </location>
</feature>
<dbReference type="RefSeq" id="WP_091431318.1">
    <property type="nucleotide sequence ID" value="NZ_FNMV01000006.1"/>
</dbReference>
<organism evidence="2 3">
    <name type="scientific">Flavobacterium degerlachei</name>
    <dbReference type="NCBI Taxonomy" id="229203"/>
    <lineage>
        <taxon>Bacteria</taxon>
        <taxon>Pseudomonadati</taxon>
        <taxon>Bacteroidota</taxon>
        <taxon>Flavobacteriia</taxon>
        <taxon>Flavobacteriales</taxon>
        <taxon>Flavobacteriaceae</taxon>
        <taxon>Flavobacterium</taxon>
    </lineage>
</organism>
<feature type="chain" id="PRO_5011759428" description="DUF4410 domain-containing protein" evidence="1">
    <location>
        <begin position="20"/>
        <end position="214"/>
    </location>
</feature>
<keyword evidence="1" id="KW-0732">Signal</keyword>
<evidence type="ECO:0000313" key="2">
    <source>
        <dbReference type="EMBL" id="SDW97339.1"/>
    </source>
</evidence>
<gene>
    <name evidence="2" type="ORF">SAMN05444338_10637</name>
</gene>